<feature type="compositionally biased region" description="Polar residues" evidence="1">
    <location>
        <begin position="58"/>
        <end position="67"/>
    </location>
</feature>
<dbReference type="Proteomes" id="UP000886653">
    <property type="component" value="Unassembled WGS sequence"/>
</dbReference>
<protein>
    <submittedName>
        <fullName evidence="2">Uncharacterized protein</fullName>
    </submittedName>
</protein>
<keyword evidence="3" id="KW-1185">Reference proteome</keyword>
<feature type="region of interest" description="Disordered" evidence="1">
    <location>
        <begin position="55"/>
        <end position="76"/>
    </location>
</feature>
<comment type="caution">
    <text evidence="2">The sequence shown here is derived from an EMBL/GenBank/DDBJ whole genome shotgun (WGS) entry which is preliminary data.</text>
</comment>
<organism evidence="2 3">
    <name type="scientific">Cronartium quercuum f. sp. fusiforme G11</name>
    <dbReference type="NCBI Taxonomy" id="708437"/>
    <lineage>
        <taxon>Eukaryota</taxon>
        <taxon>Fungi</taxon>
        <taxon>Dikarya</taxon>
        <taxon>Basidiomycota</taxon>
        <taxon>Pucciniomycotina</taxon>
        <taxon>Pucciniomycetes</taxon>
        <taxon>Pucciniales</taxon>
        <taxon>Coleosporiaceae</taxon>
        <taxon>Cronartium</taxon>
    </lineage>
</organism>
<dbReference type="EMBL" id="MU167268">
    <property type="protein sequence ID" value="KAG0145935.1"/>
    <property type="molecule type" value="Genomic_DNA"/>
</dbReference>
<proteinExistence type="predicted"/>
<reference evidence="2" key="1">
    <citation type="submission" date="2013-11" db="EMBL/GenBank/DDBJ databases">
        <title>Genome sequence of the fusiform rust pathogen reveals effectors for host alternation and coevolution with pine.</title>
        <authorList>
            <consortium name="DOE Joint Genome Institute"/>
            <person name="Smith K."/>
            <person name="Pendleton A."/>
            <person name="Kubisiak T."/>
            <person name="Anderson C."/>
            <person name="Salamov A."/>
            <person name="Aerts A."/>
            <person name="Riley R."/>
            <person name="Clum A."/>
            <person name="Lindquist E."/>
            <person name="Ence D."/>
            <person name="Campbell M."/>
            <person name="Kronenberg Z."/>
            <person name="Feau N."/>
            <person name="Dhillon B."/>
            <person name="Hamelin R."/>
            <person name="Burleigh J."/>
            <person name="Smith J."/>
            <person name="Yandell M."/>
            <person name="Nelson C."/>
            <person name="Grigoriev I."/>
            <person name="Davis J."/>
        </authorList>
    </citation>
    <scope>NUCLEOTIDE SEQUENCE</scope>
    <source>
        <strain evidence="2">G11</strain>
    </source>
</reference>
<evidence type="ECO:0000313" key="3">
    <source>
        <dbReference type="Proteomes" id="UP000886653"/>
    </source>
</evidence>
<gene>
    <name evidence="2" type="ORF">CROQUDRAFT_93263</name>
</gene>
<name>A0A9P6NFI7_9BASI</name>
<accession>A0A9P6NFI7</accession>
<dbReference type="AlphaFoldDB" id="A0A9P6NFI7"/>
<sequence>MTDVKLFWVRLVRSRLVSPETSLTPREALWWTAGQCEGNMSQGRNQLSIHRFREVDSHSMSAETPSLQGDRRASPASLRDLETTVVIPGPAAFPRCIYHP</sequence>
<evidence type="ECO:0000256" key="1">
    <source>
        <dbReference type="SAM" id="MobiDB-lite"/>
    </source>
</evidence>
<evidence type="ECO:0000313" key="2">
    <source>
        <dbReference type="EMBL" id="KAG0145935.1"/>
    </source>
</evidence>